<dbReference type="Pfam" id="PF00082">
    <property type="entry name" value="Peptidase_S8"/>
    <property type="match status" value="1"/>
</dbReference>
<dbReference type="InterPro" id="IPR022398">
    <property type="entry name" value="Peptidase_S8_His-AS"/>
</dbReference>
<dbReference type="PANTHER" id="PTHR43806">
    <property type="entry name" value="PEPTIDASE S8"/>
    <property type="match status" value="1"/>
</dbReference>
<dbReference type="PROSITE" id="PS00136">
    <property type="entry name" value="SUBTILASE_ASP"/>
    <property type="match status" value="1"/>
</dbReference>
<dbReference type="Gene3D" id="2.60.120.380">
    <property type="match status" value="3"/>
</dbReference>
<reference evidence="7 8" key="1">
    <citation type="submission" date="2018-07" db="EMBL/GenBank/DDBJ databases">
        <title>Genomic Encyclopedia of Type Strains, Phase III (KMG-III): the genomes of soil and plant-associated and newly described type strains.</title>
        <authorList>
            <person name="Whitman W."/>
        </authorList>
    </citation>
    <scope>NUCLEOTIDE SEQUENCE [LARGE SCALE GENOMIC DNA]</scope>
    <source>
        <strain evidence="7 8">CECT 8236</strain>
    </source>
</reference>
<evidence type="ECO:0000256" key="3">
    <source>
        <dbReference type="ARBA" id="ARBA00022801"/>
    </source>
</evidence>
<evidence type="ECO:0000256" key="1">
    <source>
        <dbReference type="ARBA" id="ARBA00011073"/>
    </source>
</evidence>
<dbReference type="InterPro" id="IPR000209">
    <property type="entry name" value="Peptidase_S8/S53_dom"/>
</dbReference>
<feature type="active site" description="Charge relay system" evidence="5">
    <location>
        <position position="300"/>
    </location>
</feature>
<dbReference type="EMBL" id="QRDY01000010">
    <property type="protein sequence ID" value="RED57669.1"/>
    <property type="molecule type" value="Genomic_DNA"/>
</dbReference>
<name>A0A3D9I812_9BACL</name>
<feature type="active site" description="Charge relay system" evidence="5">
    <location>
        <position position="108"/>
    </location>
</feature>
<dbReference type="PANTHER" id="PTHR43806:SF11">
    <property type="entry name" value="CEREVISIN-RELATED"/>
    <property type="match status" value="1"/>
</dbReference>
<sequence length="713" mass="77152">MLNYSKVSPISRKPGFRSLRASIVILTAFACLTTVSAPIIAHPSNHFGSFYASNEVKTAVYAQAIESQPTGLAPSLTSPVPAFMRMIGIPDAWASLDADVTSTIAIVDTGVDINHPELKPYLLEGKNLINEKKPAQDDNGHGTAVAGIIAAVAKAGESSPGLGRWKAKLLPVKALDQFGSGNEEKLTQGIRYAVDQGADIIVLSLGLRRDASGLREAVAYAEGKGVLLIAASGNDAALFGEKAAVQYPAAYPTVVAVAGSDGVDPIFQSTTGPENDVSASWSVQTLAIGGSGTIEMEGTSMGAPQVAAIAAMLKAVHPDWKPVRLRETLRRTARLDGNQKWNDRMGYGLVSAVQAVEADSIIDWREPNDTRTNASEFPLGKEVAGTWRSASDSDWFTFEIPYDGVFSVTGEESKLSLYGDSGILNPLAITEQPSSGMNKQWQLSKGRYWLQANKPTNSGSTSDGYRLVSRFTISPDAREPNNSAAAAYTLPARDQEWVGNFHDRGDSDWTVVTLPKPGILRLSVTTDTTRIDPEVRIQPAGGEEIIVDERADGGNEQWSLNNAKAGKYYFRIANAVSTNPEPVIGTYTASLEYITRKEDFYEPNENALTSTPLSPDKVYSGLMNSNKDQDWYRFTISDKQLVKLSVGHIPNTMAIQVELRNRKLQSLGKWSNGNGQRTLLGEKSLPPGTYYLKITSDRSNQSETYGLRVKFTS</sequence>
<dbReference type="InterPro" id="IPR015500">
    <property type="entry name" value="Peptidase_S8_subtilisin-rel"/>
</dbReference>
<dbReference type="GO" id="GO:0006508">
    <property type="term" value="P:proteolysis"/>
    <property type="evidence" value="ECO:0007669"/>
    <property type="project" value="UniProtKB-KW"/>
</dbReference>
<dbReference type="SUPFAM" id="SSF89260">
    <property type="entry name" value="Collagen-binding domain"/>
    <property type="match status" value="3"/>
</dbReference>
<evidence type="ECO:0000313" key="7">
    <source>
        <dbReference type="EMBL" id="RED57669.1"/>
    </source>
</evidence>
<feature type="active site" description="Charge relay system" evidence="5">
    <location>
        <position position="141"/>
    </location>
</feature>
<comment type="similarity">
    <text evidence="1 5">Belongs to the peptidase S8 family.</text>
</comment>
<evidence type="ECO:0000256" key="2">
    <source>
        <dbReference type="ARBA" id="ARBA00022670"/>
    </source>
</evidence>
<proteinExistence type="inferred from homology"/>
<protein>
    <submittedName>
        <fullName evidence="7">Subtilase family protein</fullName>
    </submittedName>
</protein>
<evidence type="ECO:0000313" key="8">
    <source>
        <dbReference type="Proteomes" id="UP000256869"/>
    </source>
</evidence>
<dbReference type="InterPro" id="IPR050131">
    <property type="entry name" value="Peptidase_S8_subtilisin-like"/>
</dbReference>
<gene>
    <name evidence="7" type="ORF">DFP95_110142</name>
</gene>
<dbReference type="PROSITE" id="PS00137">
    <property type="entry name" value="SUBTILASE_HIS"/>
    <property type="match status" value="1"/>
</dbReference>
<dbReference type="SUPFAM" id="SSF52743">
    <property type="entry name" value="Subtilisin-like"/>
    <property type="match status" value="1"/>
</dbReference>
<keyword evidence="3 5" id="KW-0378">Hydrolase</keyword>
<dbReference type="InterPro" id="IPR036852">
    <property type="entry name" value="Peptidase_S8/S53_dom_sf"/>
</dbReference>
<dbReference type="InterPro" id="IPR023827">
    <property type="entry name" value="Peptidase_S8_Asp-AS"/>
</dbReference>
<dbReference type="Proteomes" id="UP000256869">
    <property type="component" value="Unassembled WGS sequence"/>
</dbReference>
<dbReference type="PRINTS" id="PR00723">
    <property type="entry name" value="SUBTILISIN"/>
</dbReference>
<dbReference type="GO" id="GO:0004252">
    <property type="term" value="F:serine-type endopeptidase activity"/>
    <property type="evidence" value="ECO:0007669"/>
    <property type="project" value="UniProtKB-UniRule"/>
</dbReference>
<accession>A0A3D9I812</accession>
<evidence type="ECO:0000259" key="6">
    <source>
        <dbReference type="Pfam" id="PF00082"/>
    </source>
</evidence>
<evidence type="ECO:0000256" key="4">
    <source>
        <dbReference type="ARBA" id="ARBA00022825"/>
    </source>
</evidence>
<feature type="domain" description="Peptidase S8/S53" evidence="6">
    <location>
        <begin position="103"/>
        <end position="348"/>
    </location>
</feature>
<dbReference type="PROSITE" id="PS51257">
    <property type="entry name" value="PROKAR_LIPOPROTEIN"/>
    <property type="match status" value="1"/>
</dbReference>
<dbReference type="PROSITE" id="PS51892">
    <property type="entry name" value="SUBTILASE"/>
    <property type="match status" value="1"/>
</dbReference>
<organism evidence="7 8">
    <name type="scientific">Cohnella lupini</name>
    <dbReference type="NCBI Taxonomy" id="1294267"/>
    <lineage>
        <taxon>Bacteria</taxon>
        <taxon>Bacillati</taxon>
        <taxon>Bacillota</taxon>
        <taxon>Bacilli</taxon>
        <taxon>Bacillales</taxon>
        <taxon>Paenibacillaceae</taxon>
        <taxon>Cohnella</taxon>
    </lineage>
</organism>
<dbReference type="AlphaFoldDB" id="A0A3D9I812"/>
<evidence type="ECO:0000256" key="5">
    <source>
        <dbReference type="PROSITE-ProRule" id="PRU01240"/>
    </source>
</evidence>
<dbReference type="Gene3D" id="3.40.50.200">
    <property type="entry name" value="Peptidase S8/S53 domain"/>
    <property type="match status" value="1"/>
</dbReference>
<keyword evidence="8" id="KW-1185">Reference proteome</keyword>
<comment type="caution">
    <text evidence="7">The sequence shown here is derived from an EMBL/GenBank/DDBJ whole genome shotgun (WGS) entry which is preliminary data.</text>
</comment>
<keyword evidence="4 5" id="KW-0720">Serine protease</keyword>
<keyword evidence="2 5" id="KW-0645">Protease</keyword>